<dbReference type="OrthoDB" id="1298661at2759"/>
<evidence type="ECO:0000313" key="13">
    <source>
        <dbReference type="Proteomes" id="UP000313359"/>
    </source>
</evidence>
<keyword evidence="2" id="KW-0489">Methyltransferase</keyword>
<evidence type="ECO:0000256" key="2">
    <source>
        <dbReference type="ARBA" id="ARBA00022603"/>
    </source>
</evidence>
<dbReference type="GO" id="GO:0032259">
    <property type="term" value="P:methylation"/>
    <property type="evidence" value="ECO:0007669"/>
    <property type="project" value="UniProtKB-KW"/>
</dbReference>
<dbReference type="InterPro" id="IPR029063">
    <property type="entry name" value="SAM-dependent_MTases_sf"/>
</dbReference>
<dbReference type="GO" id="GO:0005737">
    <property type="term" value="C:cytoplasm"/>
    <property type="evidence" value="ECO:0007669"/>
    <property type="project" value="TreeGrafter"/>
</dbReference>
<comment type="catalytic activity">
    <reaction evidence="8">
        <text>N-terminal L-seryl-L-prolyl-L-lysyl-[protein] + 3 S-adenosyl-L-methionine = N-terminal N,N,N-trimethyl-L-seryl-L-prolyl-L-lysyl-[protein] + 3 S-adenosyl-L-homocysteine + 3 H(+)</text>
        <dbReference type="Rhea" id="RHEA:54724"/>
        <dbReference type="Rhea" id="RHEA-COMP:13789"/>
        <dbReference type="Rhea" id="RHEA-COMP:13973"/>
        <dbReference type="ChEBI" id="CHEBI:15378"/>
        <dbReference type="ChEBI" id="CHEBI:57856"/>
        <dbReference type="ChEBI" id="CHEBI:59789"/>
        <dbReference type="ChEBI" id="CHEBI:138061"/>
        <dbReference type="ChEBI" id="CHEBI:138317"/>
        <dbReference type="EC" id="2.1.1.244"/>
    </reaction>
</comment>
<sequence length="284" mass="31667">MLMYLLPELCTVPSAVRPLHVSEDVANKRTRVLDVGAGVGRVTADVLLHLFSDVVLVEPVDIFINQALRRGKASEDLSNASKAFLPADEGTEINDLEVVPWKGIADKTKSVTFIQATLQDFDPVHPVAAPEKAKVLGRVGHTPSADDLDSKFDVVWCQWCLGALSDTDLINFFRRAKTALRDPARGLIVVKENTCSEKGFPRAVFDESDSSLTRWACREDFLDIPSAEWDRVCRSDLAWKQCFTDAGLKLIYEQTQEGFPEGLYPVKMYVISESSLRRPRLTLL</sequence>
<dbReference type="GO" id="GO:0071885">
    <property type="term" value="F:N-terminal protein N-methyltransferase activity"/>
    <property type="evidence" value="ECO:0007669"/>
    <property type="project" value="UniProtKB-EC"/>
</dbReference>
<keyword evidence="3" id="KW-0808">Transferase</keyword>
<evidence type="ECO:0000256" key="11">
    <source>
        <dbReference type="PIRSR" id="PIRSR016958-1"/>
    </source>
</evidence>
<dbReference type="PANTHER" id="PTHR12753">
    <property type="entry name" value="AD-003 - RELATED"/>
    <property type="match status" value="1"/>
</dbReference>
<evidence type="ECO:0000256" key="5">
    <source>
        <dbReference type="ARBA" id="ARBA00039112"/>
    </source>
</evidence>
<dbReference type="Pfam" id="PF05891">
    <property type="entry name" value="Methyltransf_PK"/>
    <property type="match status" value="3"/>
</dbReference>
<organism evidence="12 13">
    <name type="scientific">Lentinus tigrinus ALCF2SS1-6</name>
    <dbReference type="NCBI Taxonomy" id="1328759"/>
    <lineage>
        <taxon>Eukaryota</taxon>
        <taxon>Fungi</taxon>
        <taxon>Dikarya</taxon>
        <taxon>Basidiomycota</taxon>
        <taxon>Agaricomycotina</taxon>
        <taxon>Agaricomycetes</taxon>
        <taxon>Polyporales</taxon>
        <taxon>Polyporaceae</taxon>
        <taxon>Lentinus</taxon>
    </lineage>
</organism>
<evidence type="ECO:0000313" key="12">
    <source>
        <dbReference type="EMBL" id="RPD66171.1"/>
    </source>
</evidence>
<feature type="binding site" evidence="11">
    <location>
        <position position="158"/>
    </location>
    <ligand>
        <name>S-adenosyl-L-methionine</name>
        <dbReference type="ChEBI" id="CHEBI:59789"/>
    </ligand>
</feature>
<comment type="catalytic activity">
    <reaction evidence="10">
        <text>N-terminal L-alanyl-L-prolyl-L-lysyl-[protein] + 3 S-adenosyl-L-methionine = N-terminal N,N,N-trimethyl-L-alanyl-L-prolyl-L-lysyl-[protein] + 3 S-adenosyl-L-homocysteine + 3 H(+)</text>
        <dbReference type="Rhea" id="RHEA:54712"/>
        <dbReference type="Rhea" id="RHEA-COMP:13785"/>
        <dbReference type="Rhea" id="RHEA-COMP:13971"/>
        <dbReference type="ChEBI" id="CHEBI:15378"/>
        <dbReference type="ChEBI" id="CHEBI:57856"/>
        <dbReference type="ChEBI" id="CHEBI:59789"/>
        <dbReference type="ChEBI" id="CHEBI:138057"/>
        <dbReference type="ChEBI" id="CHEBI:138315"/>
        <dbReference type="EC" id="2.1.1.244"/>
    </reaction>
</comment>
<evidence type="ECO:0000256" key="3">
    <source>
        <dbReference type="ARBA" id="ARBA00022679"/>
    </source>
</evidence>
<comment type="catalytic activity">
    <reaction evidence="9">
        <text>N-terminal L-prolyl-L-prolyl-L-lysyl-[protein] + 2 S-adenosyl-L-methionine = N-terminal N,N-dimethyl-L-prolyl-L-prolyl-L-lysyl-[protein] + 2 S-adenosyl-L-homocysteine + 2 H(+)</text>
        <dbReference type="Rhea" id="RHEA:54736"/>
        <dbReference type="Rhea" id="RHEA-COMP:13787"/>
        <dbReference type="Rhea" id="RHEA-COMP:13974"/>
        <dbReference type="ChEBI" id="CHEBI:15378"/>
        <dbReference type="ChEBI" id="CHEBI:57856"/>
        <dbReference type="ChEBI" id="CHEBI:59789"/>
        <dbReference type="ChEBI" id="CHEBI:138059"/>
        <dbReference type="ChEBI" id="CHEBI:138318"/>
        <dbReference type="EC" id="2.1.1.244"/>
    </reaction>
</comment>
<evidence type="ECO:0000256" key="6">
    <source>
        <dbReference type="ARBA" id="ARBA00039449"/>
    </source>
</evidence>
<evidence type="ECO:0000256" key="9">
    <source>
        <dbReference type="ARBA" id="ARBA00047885"/>
    </source>
</evidence>
<dbReference type="CDD" id="cd02440">
    <property type="entry name" value="AdoMet_MTases"/>
    <property type="match status" value="1"/>
</dbReference>
<reference evidence="12" key="1">
    <citation type="journal article" date="2018" name="Genome Biol. Evol.">
        <title>Genomics and development of Lentinus tigrinus, a white-rot wood-decaying mushroom with dimorphic fruiting bodies.</title>
        <authorList>
            <person name="Wu B."/>
            <person name="Xu Z."/>
            <person name="Knudson A."/>
            <person name="Carlson A."/>
            <person name="Chen N."/>
            <person name="Kovaka S."/>
            <person name="LaButti K."/>
            <person name="Lipzen A."/>
            <person name="Pennachio C."/>
            <person name="Riley R."/>
            <person name="Schakwitz W."/>
            <person name="Umezawa K."/>
            <person name="Ohm R.A."/>
            <person name="Grigoriev I.V."/>
            <person name="Nagy L.G."/>
            <person name="Gibbons J."/>
            <person name="Hibbett D."/>
        </authorList>
    </citation>
    <scope>NUCLEOTIDE SEQUENCE [LARGE SCALE GENOMIC DNA]</scope>
    <source>
        <strain evidence="12">ALCF2SS1-6</strain>
    </source>
</reference>
<evidence type="ECO:0000256" key="8">
    <source>
        <dbReference type="ARBA" id="ARBA00047306"/>
    </source>
</evidence>
<evidence type="ECO:0000256" key="10">
    <source>
        <dbReference type="ARBA" id="ARBA00048167"/>
    </source>
</evidence>
<proteinExistence type="inferred from homology"/>
<keyword evidence="4 11" id="KW-0949">S-adenosyl-L-methionine</keyword>
<dbReference type="InterPro" id="IPR008576">
    <property type="entry name" value="MeTrfase_NTM1"/>
</dbReference>
<name>A0A5C2SS38_9APHY</name>
<protein>
    <recommendedName>
        <fullName evidence="6">Alpha N-terminal protein methyltransferase 1</fullName>
        <ecNumber evidence="5">2.1.1.244</ecNumber>
    </recommendedName>
    <alternativeName>
        <fullName evidence="7">X-Pro-Lys N-terminal protein methyltransferase 1</fullName>
    </alternativeName>
</protein>
<dbReference type="PANTHER" id="PTHR12753:SF0">
    <property type="entry name" value="ALPHA N-TERMINAL PROTEIN METHYLTRANSFERASE 1"/>
    <property type="match status" value="1"/>
</dbReference>
<dbReference type="EMBL" id="ML122251">
    <property type="protein sequence ID" value="RPD66171.1"/>
    <property type="molecule type" value="Genomic_DNA"/>
</dbReference>
<accession>A0A5C2SS38</accession>
<dbReference type="AlphaFoldDB" id="A0A5C2SS38"/>
<keyword evidence="13" id="KW-1185">Reference proteome</keyword>
<gene>
    <name evidence="12" type="ORF">L227DRAFT_135121</name>
</gene>
<dbReference type="EC" id="2.1.1.244" evidence="5"/>
<evidence type="ECO:0000256" key="1">
    <source>
        <dbReference type="ARBA" id="ARBA00009059"/>
    </source>
</evidence>
<evidence type="ECO:0000256" key="4">
    <source>
        <dbReference type="ARBA" id="ARBA00022691"/>
    </source>
</evidence>
<dbReference type="Proteomes" id="UP000313359">
    <property type="component" value="Unassembled WGS sequence"/>
</dbReference>
<dbReference type="STRING" id="1328759.A0A5C2SS38"/>
<comment type="similarity">
    <text evidence="1">Belongs to the methyltransferase superfamily. NTM1 family.</text>
</comment>
<dbReference type="SUPFAM" id="SSF53335">
    <property type="entry name" value="S-adenosyl-L-methionine-dependent methyltransferases"/>
    <property type="match status" value="1"/>
</dbReference>
<evidence type="ECO:0000256" key="7">
    <source>
        <dbReference type="ARBA" id="ARBA00043129"/>
    </source>
</evidence>
<dbReference type="PIRSF" id="PIRSF016958">
    <property type="entry name" value="DUF858_MeTrfase_lik"/>
    <property type="match status" value="1"/>
</dbReference>
<dbReference type="Gene3D" id="3.40.50.150">
    <property type="entry name" value="Vaccinia Virus protein VP39"/>
    <property type="match status" value="1"/>
</dbReference>